<accession>A0A1H4C2K5</accession>
<feature type="short sequence motif" description="HXXXXD motif" evidence="9">
    <location>
        <begin position="134"/>
        <end position="139"/>
    </location>
</feature>
<dbReference type="PIRSF" id="PIRSF026649">
    <property type="entry name" value="MsbB"/>
    <property type="match status" value="1"/>
</dbReference>
<protein>
    <recommendedName>
        <fullName evidence="9">Lipid A biosynthesis acyltransferase</fullName>
        <ecNumber evidence="9">2.3.1.241</ecNumber>
    </recommendedName>
    <alternativeName>
        <fullName evidence="9">Kdo(2)-lipid IV(A) acyltransferase</fullName>
    </alternativeName>
</protein>
<comment type="similarity">
    <text evidence="9">Belongs to the LpxL/LpxM/LpxP family.</text>
</comment>
<comment type="catalytic activity">
    <reaction evidence="9">
        <text>an alpha-Kdo-(2-&gt;4)-alpha-Kdo-(2-&gt;6)-lipid IVA + a fatty acyl-[ACP] = an alpha-Kdo-(2-&gt;4)-alpha-Kdo-(2-&gt;6)-(acyl)-lipid IVA + holo-[ACP]</text>
        <dbReference type="Rhea" id="RHEA:69396"/>
        <dbReference type="Rhea" id="RHEA-COMP:9685"/>
        <dbReference type="Rhea" id="RHEA-COMP:14125"/>
        <dbReference type="ChEBI" id="CHEBI:64479"/>
        <dbReference type="ChEBI" id="CHEBI:138651"/>
        <dbReference type="ChEBI" id="CHEBI:176429"/>
        <dbReference type="ChEBI" id="CHEBI:176430"/>
        <dbReference type="EC" id="2.3.1.241"/>
    </reaction>
</comment>
<proteinExistence type="inferred from homology"/>
<dbReference type="EC" id="2.3.1.241" evidence="9"/>
<keyword evidence="2 9" id="KW-0997">Cell inner membrane</keyword>
<keyword evidence="5 9" id="KW-0448">Lipopolysaccharide biosynthesis</keyword>
<keyword evidence="3 9" id="KW-0808">Transferase</keyword>
<dbReference type="NCBIfam" id="TIGR02207">
    <property type="entry name" value="lipid_A_htrB"/>
    <property type="match status" value="1"/>
</dbReference>
<dbReference type="GO" id="GO:0008913">
    <property type="term" value="F:Kdo2-lipid IVA acyltransferase activity"/>
    <property type="evidence" value="ECO:0007669"/>
    <property type="project" value="UniProtKB-EC"/>
</dbReference>
<dbReference type="GO" id="GO:0036104">
    <property type="term" value="P:Kdo2-lipid A biosynthetic process"/>
    <property type="evidence" value="ECO:0007669"/>
    <property type="project" value="UniProtKB-UniRule"/>
</dbReference>
<keyword evidence="4 9" id="KW-0812">Transmembrane</keyword>
<evidence type="ECO:0000256" key="4">
    <source>
        <dbReference type="ARBA" id="ARBA00022692"/>
    </source>
</evidence>
<keyword evidence="1 9" id="KW-1003">Cell membrane</keyword>
<dbReference type="GeneID" id="97764781"/>
<evidence type="ECO:0000256" key="3">
    <source>
        <dbReference type="ARBA" id="ARBA00022679"/>
    </source>
</evidence>
<dbReference type="PANTHER" id="PTHR30606">
    <property type="entry name" value="LIPID A BIOSYNTHESIS LAUROYL ACYLTRANSFERASE"/>
    <property type="match status" value="1"/>
</dbReference>
<dbReference type="AlphaFoldDB" id="A0A1H4C2K5"/>
<feature type="transmembrane region" description="Helical" evidence="9">
    <location>
        <begin position="20"/>
        <end position="42"/>
    </location>
</feature>
<evidence type="ECO:0000313" key="11">
    <source>
        <dbReference type="Proteomes" id="UP000187280"/>
    </source>
</evidence>
<evidence type="ECO:0000256" key="1">
    <source>
        <dbReference type="ARBA" id="ARBA00022475"/>
    </source>
</evidence>
<dbReference type="eggNOG" id="COG1560">
    <property type="taxonomic scope" value="Bacteria"/>
</dbReference>
<dbReference type="InterPro" id="IPR011920">
    <property type="entry name" value="Lipid_A_LpxL_LpxP"/>
</dbReference>
<evidence type="ECO:0000256" key="2">
    <source>
        <dbReference type="ARBA" id="ARBA00022519"/>
    </source>
</evidence>
<name>A0A1H4C2K5_9GAMM</name>
<evidence type="ECO:0000256" key="6">
    <source>
        <dbReference type="ARBA" id="ARBA00022989"/>
    </source>
</evidence>
<dbReference type="UniPathway" id="UPA00360">
    <property type="reaction ID" value="UER00485"/>
</dbReference>
<evidence type="ECO:0000313" key="10">
    <source>
        <dbReference type="EMBL" id="SEA54523.1"/>
    </source>
</evidence>
<keyword evidence="8 9" id="KW-0012">Acyltransferase</keyword>
<evidence type="ECO:0000256" key="8">
    <source>
        <dbReference type="ARBA" id="ARBA00023315"/>
    </source>
</evidence>
<dbReference type="InterPro" id="IPR004960">
    <property type="entry name" value="LipA_acyltrans"/>
</dbReference>
<dbReference type="CDD" id="cd07984">
    <property type="entry name" value="LPLAT_LABLAT-like"/>
    <property type="match status" value="1"/>
</dbReference>
<dbReference type="PANTHER" id="PTHR30606:SF7">
    <property type="entry name" value="LIPID A BIOSYNTHESIS PALMITOLEOYLTRANSFERASE"/>
    <property type="match status" value="1"/>
</dbReference>
<dbReference type="UniPathway" id="UPA00030"/>
<gene>
    <name evidence="9" type="primary">lpxL</name>
    <name evidence="10" type="ORF">SAMN02982996_01908</name>
</gene>
<dbReference type="HAMAP" id="MF_01942">
    <property type="entry name" value="Lipid_A_LpxL_LpxP"/>
    <property type="match status" value="1"/>
</dbReference>
<dbReference type="GO" id="GO:0009245">
    <property type="term" value="P:lipid A biosynthetic process"/>
    <property type="evidence" value="ECO:0007669"/>
    <property type="project" value="InterPro"/>
</dbReference>
<evidence type="ECO:0000256" key="5">
    <source>
        <dbReference type="ARBA" id="ARBA00022985"/>
    </source>
</evidence>
<dbReference type="RefSeq" id="WP_026743291.1">
    <property type="nucleotide sequence ID" value="NZ_FNQS01000005.1"/>
</dbReference>
<keyword evidence="7 9" id="KW-0472">Membrane</keyword>
<keyword evidence="11" id="KW-1185">Reference proteome</keyword>
<keyword evidence="6 9" id="KW-1133">Transmembrane helix</keyword>
<dbReference type="EMBL" id="FNQS01000005">
    <property type="protein sequence ID" value="SEA54523.1"/>
    <property type="molecule type" value="Genomic_DNA"/>
</dbReference>
<evidence type="ECO:0000256" key="9">
    <source>
        <dbReference type="HAMAP-Rule" id="MF_01942"/>
    </source>
</evidence>
<comment type="function">
    <text evidence="9">Catalyzes the transfer of an acyl chain from an acyl-[acyl-carrier-protein] (ACP) to a Kdo(2)-lipid IV(A) to form a Kdo(2)-(acyl)-lipid IV(A).</text>
</comment>
<organism evidence="10 11">
    <name type="scientific">Lonsdalea quercina</name>
    <dbReference type="NCBI Taxonomy" id="71657"/>
    <lineage>
        <taxon>Bacteria</taxon>
        <taxon>Pseudomonadati</taxon>
        <taxon>Pseudomonadota</taxon>
        <taxon>Gammaproteobacteria</taxon>
        <taxon>Enterobacterales</taxon>
        <taxon>Pectobacteriaceae</taxon>
        <taxon>Lonsdalea</taxon>
    </lineage>
</organism>
<comment type="subcellular location">
    <subcellularLocation>
        <location evidence="9">Cell inner membrane</location>
        <topology evidence="9">Single-pass membrane protein</topology>
    </subcellularLocation>
</comment>
<dbReference type="Pfam" id="PF03279">
    <property type="entry name" value="Lip_A_acyltrans"/>
    <property type="match status" value="1"/>
</dbReference>
<dbReference type="Proteomes" id="UP000187280">
    <property type="component" value="Unassembled WGS sequence"/>
</dbReference>
<comment type="pathway">
    <text evidence="9">Glycolipid biosynthesis; KDO(2)-lipid A biosynthesis; KDO(2)-lipid A from CMP-3-deoxy-D-manno-octulosonate and lipid IV(A): step 3/4.</text>
</comment>
<dbReference type="STRING" id="71657.SAMN02982996_01908"/>
<sequence length="309" mass="35831">MVTRSRLPFFVRYAHPRHWPLWFGLAVLYLLVLLPYPLLVRLGDWLGRRSMRFLKRRVSIARRNLELCFPDIDERQKQIKLTEHFSSLGIALLETGMAWFWPDKRIKKWFDIIGLEHLYNTQDPHKGVMVIGVHFMTLELHFRILGLCKPMMVMYRPHNSAILERVQKWGRSRSGNVLVNRKNLISMVHTLKRGGTVWFAPDQDNGPKGSVFVPFFGVEKAATSNGTFTIARLAQPKLVTAVVIRKPAGQGYQLVVSPALEHYPYDDSLAAAAYINRAIEREIMKAPEQYLWLHRRFKTRPAGEPSLYL</sequence>
<dbReference type="GO" id="GO:0005886">
    <property type="term" value="C:plasma membrane"/>
    <property type="evidence" value="ECO:0007669"/>
    <property type="project" value="UniProtKB-SubCell"/>
</dbReference>
<reference evidence="10 11" key="1">
    <citation type="submission" date="2016-10" db="EMBL/GenBank/DDBJ databases">
        <authorList>
            <person name="de Groot N.N."/>
        </authorList>
    </citation>
    <scope>NUCLEOTIDE SEQUENCE [LARGE SCALE GENOMIC DNA]</scope>
    <source>
        <strain evidence="10 11">ATCC 29281</strain>
    </source>
</reference>
<comment type="pathway">
    <text evidence="9">Bacterial outer membrane biogenesis; lipopolysaccharide biosynthesis.</text>
</comment>
<dbReference type="GO" id="GO:0009103">
    <property type="term" value="P:lipopolysaccharide biosynthetic process"/>
    <property type="evidence" value="ECO:0007669"/>
    <property type="project" value="UniProtKB-UniRule"/>
</dbReference>
<evidence type="ECO:0000256" key="7">
    <source>
        <dbReference type="ARBA" id="ARBA00023136"/>
    </source>
</evidence>